<dbReference type="Gene3D" id="3.40.50.300">
    <property type="entry name" value="P-loop containing nucleotide triphosphate hydrolases"/>
    <property type="match status" value="1"/>
</dbReference>
<organism evidence="1 2">
    <name type="scientific">Rhizophagus irregularis</name>
    <dbReference type="NCBI Taxonomy" id="588596"/>
    <lineage>
        <taxon>Eukaryota</taxon>
        <taxon>Fungi</taxon>
        <taxon>Fungi incertae sedis</taxon>
        <taxon>Mucoromycota</taxon>
        <taxon>Glomeromycotina</taxon>
        <taxon>Glomeromycetes</taxon>
        <taxon>Glomerales</taxon>
        <taxon>Glomeraceae</taxon>
        <taxon>Rhizophagus</taxon>
    </lineage>
</organism>
<reference evidence="1 2" key="1">
    <citation type="submission" date="2016-04" db="EMBL/GenBank/DDBJ databases">
        <title>Genome analyses suggest a sexual origin of heterokaryosis in a supposedly ancient asexual fungus.</title>
        <authorList>
            <person name="Ropars J."/>
            <person name="Sedzielewska K."/>
            <person name="Noel J."/>
            <person name="Charron P."/>
            <person name="Farinelli L."/>
            <person name="Marton T."/>
            <person name="Kruger M."/>
            <person name="Pelin A."/>
            <person name="Brachmann A."/>
            <person name="Corradi N."/>
        </authorList>
    </citation>
    <scope>NUCLEOTIDE SEQUENCE [LARGE SCALE GENOMIC DNA]</scope>
    <source>
        <strain evidence="1 2">C2</strain>
    </source>
</reference>
<name>A0A2N1MK06_9GLOM</name>
<dbReference type="AlphaFoldDB" id="A0A2N1MK06"/>
<evidence type="ECO:0008006" key="3">
    <source>
        <dbReference type="Google" id="ProtNLM"/>
    </source>
</evidence>
<accession>A0A2N1MK06</accession>
<dbReference type="InterPro" id="IPR027417">
    <property type="entry name" value="P-loop_NTPase"/>
</dbReference>
<dbReference type="Proteomes" id="UP000233469">
    <property type="component" value="Unassembled WGS sequence"/>
</dbReference>
<sequence>VTKPQEIQGQEADIVITCFGFFNINKTSKESKFLFDMNRWNVALSIIITTNEMLNPDDIEIFADKKISEGLGFLHMVKKWVQEKSSVVSNSKGKRRREDDNGIIEWIVDESEKRQKETNL</sequence>
<dbReference type="VEuPathDB" id="FungiDB:RhiirFUN_001681"/>
<comment type="caution">
    <text evidence="1">The sequence shown here is derived from an EMBL/GenBank/DDBJ whole genome shotgun (WGS) entry which is preliminary data.</text>
</comment>
<dbReference type="VEuPathDB" id="FungiDB:RhiirA1_511637"/>
<feature type="non-terminal residue" evidence="1">
    <location>
        <position position="1"/>
    </location>
</feature>
<evidence type="ECO:0000313" key="2">
    <source>
        <dbReference type="Proteomes" id="UP000233469"/>
    </source>
</evidence>
<dbReference type="EMBL" id="LLXL01002067">
    <property type="protein sequence ID" value="PKK61946.1"/>
    <property type="molecule type" value="Genomic_DNA"/>
</dbReference>
<dbReference type="VEuPathDB" id="FungiDB:FUN_023581"/>
<gene>
    <name evidence="1" type="ORF">RhiirC2_791082</name>
</gene>
<protein>
    <recommendedName>
        <fullName evidence="3">DNA2/NAM7 helicase-like C-terminal domain-containing protein</fullName>
    </recommendedName>
</protein>
<proteinExistence type="predicted"/>
<reference evidence="1 2" key="2">
    <citation type="submission" date="2017-10" db="EMBL/GenBank/DDBJ databases">
        <title>Extensive intraspecific genome diversity in a model arbuscular mycorrhizal fungus.</title>
        <authorList>
            <person name="Chen E.C.H."/>
            <person name="Morin E."/>
            <person name="Baudet D."/>
            <person name="Noel J."/>
            <person name="Ndikumana S."/>
            <person name="Charron P."/>
            <person name="St-Onge C."/>
            <person name="Giorgi J."/>
            <person name="Grigoriev I.V."/>
            <person name="Roux C."/>
            <person name="Martin F.M."/>
            <person name="Corradi N."/>
        </authorList>
    </citation>
    <scope>NUCLEOTIDE SEQUENCE [LARGE SCALE GENOMIC DNA]</scope>
    <source>
        <strain evidence="1 2">C2</strain>
    </source>
</reference>
<evidence type="ECO:0000313" key="1">
    <source>
        <dbReference type="EMBL" id="PKK61946.1"/>
    </source>
</evidence>